<dbReference type="EMBL" id="WJQU01000001">
    <property type="protein sequence ID" value="KAJ6646776.1"/>
    <property type="molecule type" value="Genomic_DNA"/>
</dbReference>
<evidence type="ECO:0000256" key="1">
    <source>
        <dbReference type="SAM" id="SignalP"/>
    </source>
</evidence>
<organism evidence="3 4">
    <name type="scientific">Pseudolycoriella hygida</name>
    <dbReference type="NCBI Taxonomy" id="35572"/>
    <lineage>
        <taxon>Eukaryota</taxon>
        <taxon>Metazoa</taxon>
        <taxon>Ecdysozoa</taxon>
        <taxon>Arthropoda</taxon>
        <taxon>Hexapoda</taxon>
        <taxon>Insecta</taxon>
        <taxon>Pterygota</taxon>
        <taxon>Neoptera</taxon>
        <taxon>Endopterygota</taxon>
        <taxon>Diptera</taxon>
        <taxon>Nematocera</taxon>
        <taxon>Sciaroidea</taxon>
        <taxon>Sciaridae</taxon>
        <taxon>Pseudolycoriella</taxon>
    </lineage>
</organism>
<comment type="caution">
    <text evidence="3">The sequence shown here is derived from an EMBL/GenBank/DDBJ whole genome shotgun (WGS) entry which is preliminary data.</text>
</comment>
<dbReference type="Pfam" id="PF07648">
    <property type="entry name" value="Kazal_2"/>
    <property type="match status" value="1"/>
</dbReference>
<dbReference type="Gene3D" id="3.30.60.30">
    <property type="match status" value="1"/>
</dbReference>
<gene>
    <name evidence="3" type="ORF">Bhyg_01990</name>
</gene>
<dbReference type="Proteomes" id="UP001151699">
    <property type="component" value="Chromosome A"/>
</dbReference>
<accession>A0A9Q0NBU3</accession>
<dbReference type="OrthoDB" id="7904448at2759"/>
<keyword evidence="1" id="KW-0732">Signal</keyword>
<feature type="domain" description="Kazal-like" evidence="2">
    <location>
        <begin position="27"/>
        <end position="68"/>
    </location>
</feature>
<feature type="signal peptide" evidence="1">
    <location>
        <begin position="1"/>
        <end position="18"/>
    </location>
</feature>
<dbReference type="AlphaFoldDB" id="A0A9Q0NBU3"/>
<evidence type="ECO:0000313" key="4">
    <source>
        <dbReference type="Proteomes" id="UP001151699"/>
    </source>
</evidence>
<dbReference type="InterPro" id="IPR002350">
    <property type="entry name" value="Kazal_dom"/>
</dbReference>
<proteinExistence type="predicted"/>
<name>A0A9Q0NBU3_9DIPT</name>
<feature type="chain" id="PRO_5040497284" description="Kazal-like domain-containing protein" evidence="1">
    <location>
        <begin position="19"/>
        <end position="90"/>
    </location>
</feature>
<evidence type="ECO:0000259" key="2">
    <source>
        <dbReference type="Pfam" id="PF07648"/>
    </source>
</evidence>
<reference evidence="3" key="1">
    <citation type="submission" date="2022-07" db="EMBL/GenBank/DDBJ databases">
        <authorList>
            <person name="Trinca V."/>
            <person name="Uliana J.V.C."/>
            <person name="Torres T.T."/>
            <person name="Ward R.J."/>
            <person name="Monesi N."/>
        </authorList>
    </citation>
    <scope>NUCLEOTIDE SEQUENCE</scope>
    <source>
        <strain evidence="3">HSMRA1968</strain>
        <tissue evidence="3">Whole embryos</tissue>
    </source>
</reference>
<evidence type="ECO:0000313" key="3">
    <source>
        <dbReference type="EMBL" id="KAJ6646776.1"/>
    </source>
</evidence>
<keyword evidence="4" id="KW-1185">Reference proteome</keyword>
<protein>
    <recommendedName>
        <fullName evidence="2">Kazal-like domain-containing protein</fullName>
    </recommendedName>
</protein>
<sequence>MKLLCVLIAIAFIASTEAGRKSNNLCDRITCDEADNVKVCAMNGPLYKVFENACEMRKFNCNKGQRFAAVDAEVCQVVYELGMGFLFEMK</sequence>